<feature type="region of interest" description="Disordered" evidence="1">
    <location>
        <begin position="78"/>
        <end position="102"/>
    </location>
</feature>
<gene>
    <name evidence="2" type="ORF">V5799_004201</name>
</gene>
<proteinExistence type="predicted"/>
<protein>
    <submittedName>
        <fullName evidence="2">Uncharacterized protein</fullName>
    </submittedName>
</protein>
<accession>A0AAQ4D6T0</accession>
<dbReference type="GO" id="GO:0003677">
    <property type="term" value="F:DNA binding"/>
    <property type="evidence" value="ECO:0007669"/>
    <property type="project" value="InterPro"/>
</dbReference>
<dbReference type="AlphaFoldDB" id="A0AAQ4D6T0"/>
<evidence type="ECO:0000313" key="2">
    <source>
        <dbReference type="EMBL" id="KAK8758170.1"/>
    </source>
</evidence>
<dbReference type="GO" id="GO:0045892">
    <property type="term" value="P:negative regulation of DNA-templated transcription"/>
    <property type="evidence" value="ECO:0007669"/>
    <property type="project" value="InterPro"/>
</dbReference>
<dbReference type="InterPro" id="IPR040391">
    <property type="entry name" value="BEND5"/>
</dbReference>
<dbReference type="Proteomes" id="UP001321473">
    <property type="component" value="Unassembled WGS sequence"/>
</dbReference>
<comment type="caution">
    <text evidence="2">The sequence shown here is derived from an EMBL/GenBank/DDBJ whole genome shotgun (WGS) entry which is preliminary data.</text>
</comment>
<sequence>MFQGTRDGLENHYAKKRVHIPKLYAEELETNSEEDDQEQQRKERKRRKINRAAAKSSAYKAILNDNLQASLMSSIGKASGSARGTKVGGKRSTTPSFTSSEEDSLCAKSELDRALKEKKMVLHCSDALKQKYLTWKHVQLLRTARELQGGKISWRMTILCQSTVHLRALGAAHGVLQRAGMQSLRSCPFQFKMKHRQLSSHKFHLTAGIIISGGQASKIMSNKKPSLACKDTAQAVWGNEVLATRSFSGAVAPKQRALGEKPKQPLTPHKVDVVIATMKHWGTVKGVDVSEAVWNVPRMLTEKIQDVKKALRKVDSLNSFKE</sequence>
<dbReference type="PANTHER" id="PTHR14628">
    <property type="entry name" value="BEN DOMAIN-CONTAINING PROTEIN 5"/>
    <property type="match status" value="1"/>
</dbReference>
<feature type="region of interest" description="Disordered" evidence="1">
    <location>
        <begin position="25"/>
        <end position="51"/>
    </location>
</feature>
<evidence type="ECO:0000256" key="1">
    <source>
        <dbReference type="SAM" id="MobiDB-lite"/>
    </source>
</evidence>
<dbReference type="EMBL" id="JARKHS020034401">
    <property type="protein sequence ID" value="KAK8758170.1"/>
    <property type="molecule type" value="Genomic_DNA"/>
</dbReference>
<evidence type="ECO:0000313" key="3">
    <source>
        <dbReference type="Proteomes" id="UP001321473"/>
    </source>
</evidence>
<keyword evidence="3" id="KW-1185">Reference proteome</keyword>
<reference evidence="2 3" key="1">
    <citation type="journal article" date="2023" name="Arcadia Sci">
        <title>De novo assembly of a long-read Amblyomma americanum tick genome.</title>
        <authorList>
            <person name="Chou S."/>
            <person name="Poskanzer K.E."/>
            <person name="Rollins M."/>
            <person name="Thuy-Boun P.S."/>
        </authorList>
    </citation>
    <scope>NUCLEOTIDE SEQUENCE [LARGE SCALE GENOMIC DNA]</scope>
    <source>
        <strain evidence="2">F_SG_1</strain>
        <tissue evidence="2">Salivary glands</tissue>
    </source>
</reference>
<dbReference type="Gene3D" id="1.10.10.2590">
    <property type="entry name" value="BEN domain"/>
    <property type="match status" value="1"/>
</dbReference>
<dbReference type="PANTHER" id="PTHR14628:SF1">
    <property type="entry name" value="BEN DOMAIN-CONTAINING PROTEIN 5"/>
    <property type="match status" value="1"/>
</dbReference>
<organism evidence="2 3">
    <name type="scientific">Amblyomma americanum</name>
    <name type="common">Lone star tick</name>
    <dbReference type="NCBI Taxonomy" id="6943"/>
    <lineage>
        <taxon>Eukaryota</taxon>
        <taxon>Metazoa</taxon>
        <taxon>Ecdysozoa</taxon>
        <taxon>Arthropoda</taxon>
        <taxon>Chelicerata</taxon>
        <taxon>Arachnida</taxon>
        <taxon>Acari</taxon>
        <taxon>Parasitiformes</taxon>
        <taxon>Ixodida</taxon>
        <taxon>Ixodoidea</taxon>
        <taxon>Ixodidae</taxon>
        <taxon>Amblyomminae</taxon>
        <taxon>Amblyomma</taxon>
    </lineage>
</organism>
<name>A0AAQ4D6T0_AMBAM</name>
<feature type="compositionally biased region" description="Acidic residues" evidence="1">
    <location>
        <begin position="26"/>
        <end position="37"/>
    </location>
</feature>